<evidence type="ECO:0000259" key="11">
    <source>
        <dbReference type="Pfam" id="PF26410"/>
    </source>
</evidence>
<evidence type="ECO:0000256" key="3">
    <source>
        <dbReference type="ARBA" id="ARBA00005641"/>
    </source>
</evidence>
<dbReference type="Gene3D" id="3.20.20.80">
    <property type="entry name" value="Glycosidases"/>
    <property type="match status" value="1"/>
</dbReference>
<evidence type="ECO:0000256" key="10">
    <source>
        <dbReference type="SAM" id="SignalP"/>
    </source>
</evidence>
<keyword evidence="5" id="KW-0964">Secreted</keyword>
<feature type="compositionally biased region" description="Low complexity" evidence="9">
    <location>
        <begin position="550"/>
        <end position="563"/>
    </location>
</feature>
<feature type="domain" description="Glycoside hydrolase family 5" evidence="11">
    <location>
        <begin position="156"/>
        <end position="334"/>
    </location>
</feature>
<keyword evidence="6 10" id="KW-0732">Signal</keyword>
<dbReference type="PANTHER" id="PTHR31451:SF39">
    <property type="entry name" value="MANNAN ENDO-1,4-BETA-MANNOSIDASE 1"/>
    <property type="match status" value="1"/>
</dbReference>
<dbReference type="InterPro" id="IPR001547">
    <property type="entry name" value="Glyco_hydro_5"/>
</dbReference>
<evidence type="ECO:0000256" key="8">
    <source>
        <dbReference type="ARBA" id="ARBA00023295"/>
    </source>
</evidence>
<evidence type="ECO:0000256" key="2">
    <source>
        <dbReference type="ARBA" id="ARBA00004613"/>
    </source>
</evidence>
<keyword evidence="8" id="KW-0326">Glycosidase</keyword>
<comment type="subcellular location">
    <subcellularLocation>
        <location evidence="2">Secreted</location>
    </subcellularLocation>
</comment>
<dbReference type="AlphaFoldDB" id="A0A7S1S4H0"/>
<evidence type="ECO:0000256" key="7">
    <source>
        <dbReference type="ARBA" id="ARBA00022801"/>
    </source>
</evidence>
<evidence type="ECO:0000313" key="12">
    <source>
        <dbReference type="EMBL" id="CAD9184486.1"/>
    </source>
</evidence>
<evidence type="ECO:0000256" key="4">
    <source>
        <dbReference type="ARBA" id="ARBA00012706"/>
    </source>
</evidence>
<dbReference type="InterPro" id="IPR045053">
    <property type="entry name" value="MAN-like"/>
</dbReference>
<evidence type="ECO:0000256" key="6">
    <source>
        <dbReference type="ARBA" id="ARBA00022729"/>
    </source>
</evidence>
<protein>
    <recommendedName>
        <fullName evidence="4">mannan endo-1,4-beta-mannosidase</fullName>
        <ecNumber evidence="4">3.2.1.78</ecNumber>
    </recommendedName>
</protein>
<dbReference type="PANTHER" id="PTHR31451">
    <property type="match status" value="1"/>
</dbReference>
<dbReference type="GO" id="GO:0005576">
    <property type="term" value="C:extracellular region"/>
    <property type="evidence" value="ECO:0007669"/>
    <property type="project" value="UniProtKB-SubCell"/>
</dbReference>
<feature type="region of interest" description="Disordered" evidence="9">
    <location>
        <begin position="528"/>
        <end position="563"/>
    </location>
</feature>
<dbReference type="Pfam" id="PF26410">
    <property type="entry name" value="GH5_mannosidase"/>
    <property type="match status" value="1"/>
</dbReference>
<keyword evidence="7" id="KW-0378">Hydrolase</keyword>
<reference evidence="12" key="1">
    <citation type="submission" date="2021-01" db="EMBL/GenBank/DDBJ databases">
        <authorList>
            <person name="Corre E."/>
            <person name="Pelletier E."/>
            <person name="Niang G."/>
            <person name="Scheremetjew M."/>
            <person name="Finn R."/>
            <person name="Kale V."/>
            <person name="Holt S."/>
            <person name="Cochrane G."/>
            <person name="Meng A."/>
            <person name="Brown T."/>
            <person name="Cohen L."/>
        </authorList>
    </citation>
    <scope>NUCLEOTIDE SEQUENCE</scope>
    <source>
        <strain evidence="12">OF101</strain>
    </source>
</reference>
<evidence type="ECO:0000256" key="1">
    <source>
        <dbReference type="ARBA" id="ARBA00001678"/>
    </source>
</evidence>
<comment type="similarity">
    <text evidence="3">Belongs to the glycosyl hydrolase 5 (cellulase A) family.</text>
</comment>
<feature type="chain" id="PRO_5030733103" description="mannan endo-1,4-beta-mannosidase" evidence="10">
    <location>
        <begin position="22"/>
        <end position="563"/>
    </location>
</feature>
<proteinExistence type="inferred from homology"/>
<feature type="signal peptide" evidence="10">
    <location>
        <begin position="1"/>
        <end position="21"/>
    </location>
</feature>
<evidence type="ECO:0000256" key="9">
    <source>
        <dbReference type="SAM" id="MobiDB-lite"/>
    </source>
</evidence>
<sequence length="563" mass="59826">MACGAATALMLSAAMSWPALGAAAAAAPLPPAPPVDAFVTRNGWQLELGGQAFRFAGMNVFWLGLEADHQPGTPDCGWPGAPCYYYPSTFRIQDVLATAAALGANVVRSQTLGVSSQSPVVAQFNPTTCVKSDVAFGRHRLSLFPSQRVSSTDELRFNDAAFAPIETAIAAAKALGIRLIVPLTDNYCYFHGGYTDFVWAFTGKVCNPFPKRMPVLGDPCRAFFDPTSDETGNATIVGFREYVRHVLEHKLPGGNLLKDEPTILAWELGNELQLSGPVAAAWVESTAAFIKDGLGARQLVMDGRDGAQFVHDSVNWTAPEFLHLPSVDISTDHFYTGWEPTAAAIVRTDGQTYQEAARAYVVGEYAPRTYTLAQAQDMASTLQGQGAVAGDLWWSLQGHGDAYGYVPHHDGYTMTYTMSDPARQAVLDLQRRHAFAMRGLPVPEDTPPPSAPELTSVDGCTVAWRGATLAVTYDVRARNGSGAAWEQLCSGCANDTAASMPWHDDYSAACADGEGGGAGYAYSVRGRSRGGAPGSWSAPLGPGGVDRRSGAPALRGAPAPRSP</sequence>
<comment type="catalytic activity">
    <reaction evidence="1">
        <text>Random hydrolysis of (1-&gt;4)-beta-D-mannosidic linkages in mannans, galactomannans and glucomannans.</text>
        <dbReference type="EC" id="3.2.1.78"/>
    </reaction>
</comment>
<dbReference type="SUPFAM" id="SSF51445">
    <property type="entry name" value="(Trans)glycosidases"/>
    <property type="match status" value="1"/>
</dbReference>
<dbReference type="GO" id="GO:0016985">
    <property type="term" value="F:mannan endo-1,4-beta-mannosidase activity"/>
    <property type="evidence" value="ECO:0007669"/>
    <property type="project" value="UniProtKB-EC"/>
</dbReference>
<accession>A0A7S1S4H0</accession>
<dbReference type="InterPro" id="IPR017853">
    <property type="entry name" value="GH"/>
</dbReference>
<name>A0A7S1S4H0_ALECA</name>
<dbReference type="EC" id="3.2.1.78" evidence="4"/>
<organism evidence="12">
    <name type="scientific">Alexandrium catenella</name>
    <name type="common">Red tide dinoflagellate</name>
    <name type="synonym">Gonyaulax catenella</name>
    <dbReference type="NCBI Taxonomy" id="2925"/>
    <lineage>
        <taxon>Eukaryota</taxon>
        <taxon>Sar</taxon>
        <taxon>Alveolata</taxon>
        <taxon>Dinophyceae</taxon>
        <taxon>Gonyaulacales</taxon>
        <taxon>Pyrocystaceae</taxon>
        <taxon>Alexandrium</taxon>
    </lineage>
</organism>
<gene>
    <name evidence="12" type="ORF">ACAT0790_LOCUS61258</name>
</gene>
<evidence type="ECO:0000256" key="5">
    <source>
        <dbReference type="ARBA" id="ARBA00022525"/>
    </source>
</evidence>
<dbReference type="EMBL" id="HBGE01102732">
    <property type="protein sequence ID" value="CAD9184486.1"/>
    <property type="molecule type" value="Transcribed_RNA"/>
</dbReference>